<dbReference type="Gene3D" id="2.30.30.40">
    <property type="entry name" value="SH3 Domains"/>
    <property type="match status" value="1"/>
</dbReference>
<evidence type="ECO:0000313" key="8">
    <source>
        <dbReference type="EMBL" id="CAK6977953.1"/>
    </source>
</evidence>
<dbReference type="Proteomes" id="UP001314229">
    <property type="component" value="Unassembled WGS sequence"/>
</dbReference>
<evidence type="ECO:0000259" key="5">
    <source>
        <dbReference type="PROSITE" id="PS50052"/>
    </source>
</evidence>
<keyword evidence="9" id="KW-1185">Reference proteome</keyword>
<dbReference type="InterPro" id="IPR008144">
    <property type="entry name" value="Guanylate_kin-like_dom"/>
</dbReference>
<evidence type="ECO:0000256" key="2">
    <source>
        <dbReference type="ARBA" id="ARBA00022443"/>
    </source>
</evidence>
<dbReference type="SMART" id="SM00072">
    <property type="entry name" value="GuKc"/>
    <property type="match status" value="1"/>
</dbReference>
<dbReference type="SMART" id="SM00228">
    <property type="entry name" value="PDZ"/>
    <property type="match status" value="1"/>
</dbReference>
<dbReference type="InterPro" id="IPR004172">
    <property type="entry name" value="L27_dom"/>
</dbReference>
<dbReference type="InterPro" id="IPR027417">
    <property type="entry name" value="P-loop_NTPase"/>
</dbReference>
<proteinExistence type="inferred from homology"/>
<dbReference type="PROSITE" id="PS50052">
    <property type="entry name" value="GUANYLATE_KINASE_2"/>
    <property type="match status" value="1"/>
</dbReference>
<dbReference type="InterPro" id="IPR036028">
    <property type="entry name" value="SH3-like_dom_sf"/>
</dbReference>
<dbReference type="InterPro" id="IPR001452">
    <property type="entry name" value="SH3_domain"/>
</dbReference>
<sequence length="687" mass="77643">MGQKTLNSSCMLLKAERVKKIWQLRGNQPAGDGGQRQVIVISLVKLSAGGRGQRSGGPVTMRQAVEAQVLNPHCELGEHGLRQILTDVIEEVRQSVNQDIDGAEILHSLLNASWLQSLLKVYECLQRYLRDSPAPALDYASGLSFQLLIDIRALPGCSAEAKELYRLLRQPHLQALLSAHDTVAQKDYEPVLPPMPDEVPEDEEATRIICLVKNKQPLGATIKRNDNTGEIFVARVIHGGLADRSGLLHAGDRIIEVNGFPVDGMEPEQVIQVQARSQGTIMFKVIPITERPVHNQTMLYVRSMADYSPQQDPTIPCADAGMSFKKGDVLEIVDQTDAQWWQAKKLPSTMACAGLIPSASLLKRKQKEFWWSQPYLPHACVQTLSTVEEEEDMMAIDDRCEGVEADEEAFESDEDDFSSNSEGIYLVGFRRSMRLCRRRSHSTTQPSCHTRCPSSCNSAFNSPYEEVVRYQRHPQDPQRLIALIGPSGVGVNELRRRLIEMNPNIYQGPIPHTTRAPKGYEESGREYYFTSREIFDNMVYNNCFLEYGEYKGNLYGTSIDAVKEVLNSEKICVIDIEPNAIQAVRTHDLRAYIIYVKPPPVENLKETRQDSYITTNYYVNRPFKDEDFQEIEESARKIESHFAQFFDHVIVNDDLQDSCVQLLTAVRKAQDEPQWVPASWIRPTSES</sequence>
<keyword evidence="2 3" id="KW-0728">SH3 domain</keyword>
<feature type="domain" description="Guanylate kinase-like" evidence="5">
    <location>
        <begin position="478"/>
        <end position="667"/>
    </location>
</feature>
<gene>
    <name evidence="8" type="ORF">FSCOSCO3_A034342</name>
</gene>
<evidence type="ECO:0000259" key="4">
    <source>
        <dbReference type="PROSITE" id="PS50002"/>
    </source>
</evidence>
<evidence type="ECO:0000256" key="1">
    <source>
        <dbReference type="ARBA" id="ARBA00007014"/>
    </source>
</evidence>
<dbReference type="AlphaFoldDB" id="A0AAV1Q337"/>
<dbReference type="InterPro" id="IPR008145">
    <property type="entry name" value="GK/Ca_channel_bsu"/>
</dbReference>
<dbReference type="InterPro" id="IPR036892">
    <property type="entry name" value="L27_dom_sf"/>
</dbReference>
<dbReference type="Pfam" id="PF00595">
    <property type="entry name" value="PDZ"/>
    <property type="match status" value="1"/>
</dbReference>
<dbReference type="InterPro" id="IPR014775">
    <property type="entry name" value="L27_C"/>
</dbReference>
<dbReference type="CDD" id="cd00071">
    <property type="entry name" value="GMPK"/>
    <property type="match status" value="1"/>
</dbReference>
<name>A0AAV1Q337_SCOSC</name>
<feature type="domain" description="L27" evidence="7">
    <location>
        <begin position="137"/>
        <end position="191"/>
    </location>
</feature>
<evidence type="ECO:0000259" key="7">
    <source>
        <dbReference type="PROSITE" id="PS51022"/>
    </source>
</evidence>
<dbReference type="Pfam" id="PF00625">
    <property type="entry name" value="Guanylate_kin"/>
    <property type="match status" value="1"/>
</dbReference>
<evidence type="ECO:0000313" key="9">
    <source>
        <dbReference type="Proteomes" id="UP001314229"/>
    </source>
</evidence>
<dbReference type="InterPro" id="IPR001478">
    <property type="entry name" value="PDZ"/>
</dbReference>
<dbReference type="Pfam" id="PF00018">
    <property type="entry name" value="SH3_1"/>
    <property type="match status" value="1"/>
</dbReference>
<dbReference type="PROSITE" id="PS50002">
    <property type="entry name" value="SH3"/>
    <property type="match status" value="1"/>
</dbReference>
<comment type="caution">
    <text evidence="8">The sequence shown here is derived from an EMBL/GenBank/DDBJ whole genome shotgun (WGS) entry which is preliminary data.</text>
</comment>
<dbReference type="Gene3D" id="1.10.287.650">
    <property type="entry name" value="L27 domain"/>
    <property type="match status" value="1"/>
</dbReference>
<evidence type="ECO:0000256" key="3">
    <source>
        <dbReference type="PROSITE-ProRule" id="PRU00192"/>
    </source>
</evidence>
<dbReference type="PROSITE" id="PS00856">
    <property type="entry name" value="GUANYLATE_KINASE_1"/>
    <property type="match status" value="1"/>
</dbReference>
<evidence type="ECO:0000259" key="6">
    <source>
        <dbReference type="PROSITE" id="PS50106"/>
    </source>
</evidence>
<dbReference type="PROSITE" id="PS51022">
    <property type="entry name" value="L27"/>
    <property type="match status" value="2"/>
</dbReference>
<dbReference type="Pfam" id="PF02828">
    <property type="entry name" value="L27"/>
    <property type="match status" value="2"/>
</dbReference>
<feature type="domain" description="SH3" evidence="4">
    <location>
        <begin position="296"/>
        <end position="366"/>
    </location>
</feature>
<dbReference type="PROSITE" id="PS50106">
    <property type="entry name" value="PDZ"/>
    <property type="match status" value="1"/>
</dbReference>
<dbReference type="Gene3D" id="3.40.50.300">
    <property type="entry name" value="P-loop containing nucleotide triphosphate hydrolases"/>
    <property type="match status" value="1"/>
</dbReference>
<dbReference type="SUPFAM" id="SSF52540">
    <property type="entry name" value="P-loop containing nucleoside triphosphate hydrolases"/>
    <property type="match status" value="1"/>
</dbReference>
<dbReference type="PANTHER" id="PTHR23122">
    <property type="entry name" value="MEMBRANE-ASSOCIATED GUANYLATE KINASE MAGUK"/>
    <property type="match status" value="1"/>
</dbReference>
<organism evidence="8 9">
    <name type="scientific">Scomber scombrus</name>
    <name type="common">Atlantic mackerel</name>
    <name type="synonym">Scomber vernalis</name>
    <dbReference type="NCBI Taxonomy" id="13677"/>
    <lineage>
        <taxon>Eukaryota</taxon>
        <taxon>Metazoa</taxon>
        <taxon>Chordata</taxon>
        <taxon>Craniata</taxon>
        <taxon>Vertebrata</taxon>
        <taxon>Euteleostomi</taxon>
        <taxon>Actinopterygii</taxon>
        <taxon>Neopterygii</taxon>
        <taxon>Teleostei</taxon>
        <taxon>Neoteleostei</taxon>
        <taxon>Acanthomorphata</taxon>
        <taxon>Pelagiaria</taxon>
        <taxon>Scombriformes</taxon>
        <taxon>Scombridae</taxon>
        <taxon>Scomber</taxon>
    </lineage>
</organism>
<dbReference type="EMBL" id="CAWUFR010000443">
    <property type="protein sequence ID" value="CAK6977953.1"/>
    <property type="molecule type" value="Genomic_DNA"/>
</dbReference>
<dbReference type="Gene3D" id="2.30.42.10">
    <property type="match status" value="1"/>
</dbReference>
<dbReference type="InterPro" id="IPR020590">
    <property type="entry name" value="Guanylate_kinase_CS"/>
</dbReference>
<feature type="domain" description="PDZ" evidence="6">
    <location>
        <begin position="208"/>
        <end position="289"/>
    </location>
</feature>
<dbReference type="InterPro" id="IPR036034">
    <property type="entry name" value="PDZ_sf"/>
</dbReference>
<dbReference type="SUPFAM" id="SSF50156">
    <property type="entry name" value="PDZ domain-like"/>
    <property type="match status" value="1"/>
</dbReference>
<accession>A0AAV1Q337</accession>
<protein>
    <submittedName>
        <fullName evidence="8">MAGUK p55 subfamily member 4-like</fullName>
    </submittedName>
</protein>
<reference evidence="8 9" key="1">
    <citation type="submission" date="2024-01" db="EMBL/GenBank/DDBJ databases">
        <authorList>
            <person name="Alioto T."/>
            <person name="Alioto T."/>
            <person name="Gomez Garrido J."/>
        </authorList>
    </citation>
    <scope>NUCLEOTIDE SEQUENCE [LARGE SCALE GENOMIC DNA]</scope>
</reference>
<dbReference type="CDD" id="cd06799">
    <property type="entry name" value="PDZ_MPP3-MPP4-MPP7-like"/>
    <property type="match status" value="1"/>
</dbReference>
<feature type="domain" description="L27" evidence="7">
    <location>
        <begin position="78"/>
        <end position="133"/>
    </location>
</feature>
<dbReference type="InterPro" id="IPR050716">
    <property type="entry name" value="MAGUK"/>
</dbReference>
<comment type="similarity">
    <text evidence="1">Belongs to the MAGUK family.</text>
</comment>
<dbReference type="SUPFAM" id="SSF50044">
    <property type="entry name" value="SH3-domain"/>
    <property type="match status" value="1"/>
</dbReference>
<dbReference type="SMART" id="SM00326">
    <property type="entry name" value="SH3"/>
    <property type="match status" value="1"/>
</dbReference>
<dbReference type="SUPFAM" id="SSF101288">
    <property type="entry name" value="L27 domain"/>
    <property type="match status" value="1"/>
</dbReference>
<dbReference type="SMART" id="SM00569">
    <property type="entry name" value="L27"/>
    <property type="match status" value="2"/>
</dbReference>